<evidence type="ECO:0000256" key="2">
    <source>
        <dbReference type="ARBA" id="ARBA00023267"/>
    </source>
</evidence>
<dbReference type="PROSITE" id="PS51733">
    <property type="entry name" value="BPL_LPL_CATALYTIC"/>
    <property type="match status" value="1"/>
</dbReference>
<reference evidence="5 6" key="1">
    <citation type="submission" date="2016-12" db="EMBL/GenBank/DDBJ databases">
        <title>Complete genome sequence of Microbacterium aurum KACC 15219.</title>
        <authorList>
            <person name="Jung Y."/>
            <person name="Shin J.-H."/>
            <person name="Lee Y.-J."/>
            <person name="Yi H."/>
            <person name="Bahn Y.-S."/>
            <person name="Kim J.F."/>
            <person name="Lee D.-W."/>
        </authorList>
    </citation>
    <scope>NUCLEOTIDE SEQUENCE [LARGE SCALE GENOMIC DNA]</scope>
    <source>
        <strain evidence="5 6">KACC 15219</strain>
    </source>
</reference>
<dbReference type="Gene3D" id="3.30.930.10">
    <property type="entry name" value="Bira Bifunctional Protein, Domain 2"/>
    <property type="match status" value="1"/>
</dbReference>
<dbReference type="NCBIfam" id="TIGR00121">
    <property type="entry name" value="birA_ligase"/>
    <property type="match status" value="1"/>
</dbReference>
<dbReference type="Pfam" id="PF02237">
    <property type="entry name" value="BPL_C"/>
    <property type="match status" value="1"/>
</dbReference>
<keyword evidence="6" id="KW-1185">Reference proteome</keyword>
<gene>
    <name evidence="5" type="ORF">BOH66_12985</name>
</gene>
<dbReference type="STRING" id="36805.BOH66_12985"/>
<dbReference type="CDD" id="cd16442">
    <property type="entry name" value="BPL"/>
    <property type="match status" value="1"/>
</dbReference>
<name>A0A1P8UAF0_9MICO</name>
<dbReference type="GO" id="GO:0004077">
    <property type="term" value="F:biotin--[biotin carboxyl-carrier protein] ligase activity"/>
    <property type="evidence" value="ECO:0007669"/>
    <property type="project" value="UniProtKB-EC"/>
</dbReference>
<dbReference type="Proteomes" id="UP000187185">
    <property type="component" value="Chromosome"/>
</dbReference>
<evidence type="ECO:0000256" key="1">
    <source>
        <dbReference type="ARBA" id="ARBA00022598"/>
    </source>
</evidence>
<organism evidence="5 6">
    <name type="scientific">Microbacterium aurum</name>
    <dbReference type="NCBI Taxonomy" id="36805"/>
    <lineage>
        <taxon>Bacteria</taxon>
        <taxon>Bacillati</taxon>
        <taxon>Actinomycetota</taxon>
        <taxon>Actinomycetes</taxon>
        <taxon>Micrococcales</taxon>
        <taxon>Microbacteriaceae</taxon>
        <taxon>Microbacterium</taxon>
    </lineage>
</organism>
<dbReference type="GO" id="GO:0005737">
    <property type="term" value="C:cytoplasm"/>
    <property type="evidence" value="ECO:0007669"/>
    <property type="project" value="TreeGrafter"/>
</dbReference>
<evidence type="ECO:0000259" key="4">
    <source>
        <dbReference type="PROSITE" id="PS51733"/>
    </source>
</evidence>
<evidence type="ECO:0000313" key="5">
    <source>
        <dbReference type="EMBL" id="APZ35055.1"/>
    </source>
</evidence>
<dbReference type="InterPro" id="IPR045864">
    <property type="entry name" value="aa-tRNA-synth_II/BPL/LPL"/>
</dbReference>
<dbReference type="Gene3D" id="2.30.30.100">
    <property type="match status" value="1"/>
</dbReference>
<dbReference type="KEGG" id="maur:BOH66_12985"/>
<dbReference type="AlphaFoldDB" id="A0A1P8UAF0"/>
<keyword evidence="1 5" id="KW-0436">Ligase</keyword>
<feature type="domain" description="BPL/LPL catalytic" evidence="4">
    <location>
        <begin position="4"/>
        <end position="197"/>
    </location>
</feature>
<keyword evidence="2" id="KW-0092">Biotin</keyword>
<evidence type="ECO:0000313" key="6">
    <source>
        <dbReference type="Proteomes" id="UP000187185"/>
    </source>
</evidence>
<dbReference type="InterPro" id="IPR004143">
    <property type="entry name" value="BPL_LPL_catalytic"/>
</dbReference>
<dbReference type="OrthoDB" id="9807064at2"/>
<dbReference type="PANTHER" id="PTHR12835:SF5">
    <property type="entry name" value="BIOTIN--PROTEIN LIGASE"/>
    <property type="match status" value="1"/>
</dbReference>
<dbReference type="Pfam" id="PF03099">
    <property type="entry name" value="BPL_LplA_LipB"/>
    <property type="match status" value="1"/>
</dbReference>
<dbReference type="InterPro" id="IPR004408">
    <property type="entry name" value="Biotin_CoA_COase_ligase"/>
</dbReference>
<evidence type="ECO:0000256" key="3">
    <source>
        <dbReference type="ARBA" id="ARBA00024227"/>
    </source>
</evidence>
<dbReference type="EMBL" id="CP018762">
    <property type="protein sequence ID" value="APZ35055.1"/>
    <property type="molecule type" value="Genomic_DNA"/>
</dbReference>
<dbReference type="InterPro" id="IPR003142">
    <property type="entry name" value="BPL_C"/>
</dbReference>
<protein>
    <recommendedName>
        <fullName evidence="3">biotin--[biotin carboxyl-carrier protein] ligase</fullName>
        <ecNumber evidence="3">6.3.4.15</ecNumber>
    </recommendedName>
</protein>
<dbReference type="RefSeq" id="WP_076691435.1">
    <property type="nucleotide sequence ID" value="NZ_CP018762.1"/>
</dbReference>
<accession>A0A1P8UAF0</accession>
<sequence length="262" mass="26859">MPIPSEGFPLSAAVSPRVHVIETVDSTNAKLLRDAAEDPDGHPHLSVVVTRDQRAGRGRLDRAWTTPPGSALAVSVLLRVGAVATSDRGWIPLLAGVAMADAVAAQLPSMRAGRDVQLKWPNDVLVQGLKISGILAEVLPTDPHTVVLGAGVNTTMAKVDLPVPTATSFAALGATADEDRLLADFLTGLRDGIARLAVDGSAAVADDVAAHCATLGARVTVSLPDGTTLHGTAVRLDADGRLVVSADGVEAVVSAGDVVHVR</sequence>
<dbReference type="EC" id="6.3.4.15" evidence="3"/>
<proteinExistence type="predicted"/>
<dbReference type="SUPFAM" id="SSF55681">
    <property type="entry name" value="Class II aaRS and biotin synthetases"/>
    <property type="match status" value="1"/>
</dbReference>
<dbReference type="PANTHER" id="PTHR12835">
    <property type="entry name" value="BIOTIN PROTEIN LIGASE"/>
    <property type="match status" value="1"/>
</dbReference>